<dbReference type="CDD" id="cd24152">
    <property type="entry name" value="ASKHA_NBD_ROK-like"/>
    <property type="match status" value="1"/>
</dbReference>
<evidence type="ECO:0000256" key="1">
    <source>
        <dbReference type="ARBA" id="ARBA00006479"/>
    </source>
</evidence>
<dbReference type="PANTHER" id="PTHR18964">
    <property type="entry name" value="ROK (REPRESSOR, ORF, KINASE) FAMILY"/>
    <property type="match status" value="1"/>
</dbReference>
<name>A0A291TCJ2_9FIRM</name>
<proteinExistence type="inferred from homology"/>
<evidence type="ECO:0000313" key="2">
    <source>
        <dbReference type="EMBL" id="ATL90835.1"/>
    </source>
</evidence>
<gene>
    <name evidence="2" type="ORF">CRH10_11310</name>
</gene>
<evidence type="ECO:0000313" key="3">
    <source>
        <dbReference type="Proteomes" id="UP000223709"/>
    </source>
</evidence>
<reference evidence="2 3" key="1">
    <citation type="submission" date="2017-10" db="EMBL/GenBank/DDBJ databases">
        <title>Complete Genome Sequence of Faecalibacterium prausnitzii isolated from the gut of healthy adult Indian.</title>
        <authorList>
            <person name="Bag S."/>
            <person name="Ghosh T.S."/>
            <person name="Das B."/>
        </authorList>
    </citation>
    <scope>NUCLEOTIDE SEQUENCE [LARGE SCALE GENOMIC DNA]</scope>
    <source>
        <strain evidence="2 3">Indica</strain>
    </source>
</reference>
<comment type="similarity">
    <text evidence="1">Belongs to the ROK (NagC/XylR) family.</text>
</comment>
<dbReference type="Proteomes" id="UP000223709">
    <property type="component" value="Chromosome"/>
</dbReference>
<dbReference type="PANTHER" id="PTHR18964:SF170">
    <property type="entry name" value="SUGAR KINASE"/>
    <property type="match status" value="1"/>
</dbReference>
<dbReference type="Pfam" id="PF00480">
    <property type="entry name" value="ROK"/>
    <property type="match status" value="1"/>
</dbReference>
<protein>
    <submittedName>
        <fullName evidence="2">Transcriptional regulator</fullName>
    </submittedName>
</protein>
<dbReference type="InterPro" id="IPR043129">
    <property type="entry name" value="ATPase_NBD"/>
</dbReference>
<dbReference type="EMBL" id="CP023819">
    <property type="protein sequence ID" value="ATL90835.1"/>
    <property type="molecule type" value="Genomic_DNA"/>
</dbReference>
<dbReference type="Gene3D" id="3.30.420.40">
    <property type="match status" value="2"/>
</dbReference>
<sequence length="329" mass="34697">MHESENNQQKAGDKMKQYLLIDIGGTFIKYSLADEQARKISGGKVPTPLTNMNDLLAVIKGFAAPLQGQFVGCAISMPGRIDTKHGIAHTGGVLSSFLWEQPFAAQMEELLGVPVTIANDGKCAAAAEGWTGALAGVENGLVLVLGTGIGGGIILNGKVLMGAHAAAGEVSGLVSDISKMADDDFKLTSVERYSEAPLWAGMASASGLIFEYARQKHLPTGSPMPTGEEIFAAYNAGEPEAQKALKIFARRVAVGILSLQNVLDVEKVAIGGGISAAEALLPAIQAELDWLFERCTVMPTVKPELVRCRYGNDANLIGALKLFFEQNPA</sequence>
<dbReference type="InterPro" id="IPR000600">
    <property type="entry name" value="ROK"/>
</dbReference>
<accession>A0A291TCJ2</accession>
<dbReference type="AlphaFoldDB" id="A0A291TCJ2"/>
<organism evidence="2 3">
    <name type="scientific">Faecalibacterium prausnitzii</name>
    <dbReference type="NCBI Taxonomy" id="853"/>
    <lineage>
        <taxon>Bacteria</taxon>
        <taxon>Bacillati</taxon>
        <taxon>Bacillota</taxon>
        <taxon>Clostridia</taxon>
        <taxon>Eubacteriales</taxon>
        <taxon>Oscillospiraceae</taxon>
        <taxon>Faecalibacterium</taxon>
    </lineage>
</organism>
<dbReference type="SUPFAM" id="SSF53067">
    <property type="entry name" value="Actin-like ATPase domain"/>
    <property type="match status" value="1"/>
</dbReference>